<evidence type="ECO:0000256" key="1">
    <source>
        <dbReference type="ARBA" id="ARBA00005695"/>
    </source>
</evidence>
<dbReference type="FunFam" id="3.10.105.10:FF:000002">
    <property type="entry name" value="Dipeptide ABC transporter, substrate-binding protein"/>
    <property type="match status" value="1"/>
</dbReference>
<dbReference type="PANTHER" id="PTHR30290">
    <property type="entry name" value="PERIPLASMIC BINDING COMPONENT OF ABC TRANSPORTER"/>
    <property type="match status" value="1"/>
</dbReference>
<name>A0A853ZP19_9PSED</name>
<organism evidence="8 9">
    <name type="scientific">Pseudomonas versuta</name>
    <dbReference type="NCBI Taxonomy" id="1788301"/>
    <lineage>
        <taxon>Bacteria</taxon>
        <taxon>Pseudomonadati</taxon>
        <taxon>Pseudomonadota</taxon>
        <taxon>Gammaproteobacteria</taxon>
        <taxon>Pseudomonadales</taxon>
        <taxon>Pseudomonadaceae</taxon>
        <taxon>Pseudomonas</taxon>
    </lineage>
</organism>
<dbReference type="GO" id="GO:1904680">
    <property type="term" value="F:peptide transmembrane transporter activity"/>
    <property type="evidence" value="ECO:0007669"/>
    <property type="project" value="TreeGrafter"/>
</dbReference>
<dbReference type="FunFam" id="3.40.190.10:FF:000036">
    <property type="entry name" value="Dipeptide ABC transporter, substrate-binding protein"/>
    <property type="match status" value="1"/>
</dbReference>
<dbReference type="Gene3D" id="3.40.190.10">
    <property type="entry name" value="Periplasmic binding protein-like II"/>
    <property type="match status" value="1"/>
</dbReference>
<evidence type="ECO:0000259" key="7">
    <source>
        <dbReference type="Pfam" id="PF00496"/>
    </source>
</evidence>
<keyword evidence="3 6" id="KW-0732">Signal</keyword>
<dbReference type="SUPFAM" id="SSF53850">
    <property type="entry name" value="Periplasmic binding protein-like II"/>
    <property type="match status" value="1"/>
</dbReference>
<evidence type="ECO:0000313" key="9">
    <source>
        <dbReference type="Proteomes" id="UP000185990"/>
    </source>
</evidence>
<comment type="similarity">
    <text evidence="1">Belongs to the bacterial solute-binding protein 5 family.</text>
</comment>
<feature type="chain" id="PRO_5032411638" evidence="6">
    <location>
        <begin position="21"/>
        <end position="528"/>
    </location>
</feature>
<evidence type="ECO:0000313" key="8">
    <source>
        <dbReference type="EMBL" id="OKA21986.1"/>
    </source>
</evidence>
<dbReference type="InterPro" id="IPR039424">
    <property type="entry name" value="SBP_5"/>
</dbReference>
<evidence type="ECO:0000256" key="3">
    <source>
        <dbReference type="ARBA" id="ARBA00022729"/>
    </source>
</evidence>
<dbReference type="Gene3D" id="3.90.76.10">
    <property type="entry name" value="Dipeptide-binding Protein, Domain 1"/>
    <property type="match status" value="1"/>
</dbReference>
<keyword evidence="2" id="KW-0813">Transport</keyword>
<proteinExistence type="inferred from homology"/>
<feature type="domain" description="Solute-binding protein family 5" evidence="7">
    <location>
        <begin position="66"/>
        <end position="444"/>
    </location>
</feature>
<evidence type="ECO:0000256" key="4">
    <source>
        <dbReference type="ARBA" id="ARBA00022856"/>
    </source>
</evidence>
<dbReference type="Pfam" id="PF00496">
    <property type="entry name" value="SBP_bac_5"/>
    <property type="match status" value="1"/>
</dbReference>
<dbReference type="GO" id="GO:0030288">
    <property type="term" value="C:outer membrane-bounded periplasmic space"/>
    <property type="evidence" value="ECO:0007669"/>
    <property type="project" value="TreeGrafter"/>
</dbReference>
<dbReference type="GO" id="GO:0043190">
    <property type="term" value="C:ATP-binding cassette (ABC) transporter complex"/>
    <property type="evidence" value="ECO:0007669"/>
    <property type="project" value="InterPro"/>
</dbReference>
<dbReference type="InterPro" id="IPR000914">
    <property type="entry name" value="SBP_5_dom"/>
</dbReference>
<evidence type="ECO:0000256" key="6">
    <source>
        <dbReference type="SAM" id="SignalP"/>
    </source>
</evidence>
<keyword evidence="5" id="KW-0653">Protein transport</keyword>
<sequence length="528" mass="58058">MRLAAAPLLLTFCLSPLVQAATLSVCTEASPEGFDVVQYNSLTTTNASADVLMNRLVDFDARAARLVPSLAQSWSVSPDGLVYDFKLRPGVKFHSTPYFTPSRELNADDVRFSFERMLDPNNPWHKVAQSGFPHAQSLQLPDLIKKIETPDPLTVRFTLSRPDSTFLPALSMGFASIYSAEYADKLLKAGTPQLMNSQPIGTGPFVFTRFQKDAVVRYKANPDYFAGKPAIDGLIFAITPDANVRLQKLRRNECQIALSPKPLDVDAATKDPALSVAQTPAFMTAFVAINSQHPPLDKPEVRQAINLAFDKDTYLKAVFENSAQTANGIYPPTTWGYAKDLPGYAHDPQKAKELLAKAGLKDGFKTTIWTRPTGSVLNPNPSLGAQLLQADLDKVGIKADIRVIEWGELIRRAKAGEHDLLFMGWAGDNGDPDNFLTPQFSCAAVKSGTNFARYCDKTLDSLISEGKTLTDQDKRSALYQKAQALIQQQALWLPLAHPTAYALTRKDIQGYQVSPFGRQDFSTVSIKP</sequence>
<dbReference type="GO" id="GO:0042938">
    <property type="term" value="P:dipeptide transport"/>
    <property type="evidence" value="ECO:0007669"/>
    <property type="project" value="TreeGrafter"/>
</dbReference>
<reference evidence="8 9" key="1">
    <citation type="submission" date="2016-11" db="EMBL/GenBank/DDBJ databases">
        <title>Draft genome of Pseudomonas versuta A4R1.12.</title>
        <authorList>
            <person name="See-Too W.-S."/>
        </authorList>
    </citation>
    <scope>NUCLEOTIDE SEQUENCE [LARGE SCALE GENOMIC DNA]</scope>
    <source>
        <strain evidence="8 9">A4R1.12</strain>
    </source>
</reference>
<dbReference type="Proteomes" id="UP000185990">
    <property type="component" value="Unassembled WGS sequence"/>
</dbReference>
<gene>
    <name evidence="8" type="ORF">BOH74_15035</name>
</gene>
<dbReference type="PANTHER" id="PTHR30290:SF38">
    <property type="entry name" value="D,D-DIPEPTIDE-BINDING PERIPLASMIC PROTEIN DDPA-RELATED"/>
    <property type="match status" value="1"/>
</dbReference>
<keyword evidence="4" id="KW-0571">Peptide transport</keyword>
<comment type="caution">
    <text evidence="8">The sequence shown here is derived from an EMBL/GenBank/DDBJ whole genome shotgun (WGS) entry which is preliminary data.</text>
</comment>
<evidence type="ECO:0000256" key="5">
    <source>
        <dbReference type="ARBA" id="ARBA00022927"/>
    </source>
</evidence>
<dbReference type="GO" id="GO:0015031">
    <property type="term" value="P:protein transport"/>
    <property type="evidence" value="ECO:0007669"/>
    <property type="project" value="UniProtKB-KW"/>
</dbReference>
<dbReference type="RefSeq" id="WP_073509924.1">
    <property type="nucleotide sequence ID" value="NZ_MPJD01000021.1"/>
</dbReference>
<feature type="signal peptide" evidence="6">
    <location>
        <begin position="1"/>
        <end position="20"/>
    </location>
</feature>
<dbReference type="PIRSF" id="PIRSF002741">
    <property type="entry name" value="MppA"/>
    <property type="match status" value="1"/>
</dbReference>
<dbReference type="AlphaFoldDB" id="A0A853ZP19"/>
<dbReference type="EMBL" id="MPJD01000021">
    <property type="protein sequence ID" value="OKA21986.1"/>
    <property type="molecule type" value="Genomic_DNA"/>
</dbReference>
<protein>
    <submittedName>
        <fullName evidence="8">ABC transporter substrate-binding protein</fullName>
    </submittedName>
</protein>
<dbReference type="CDD" id="cd08493">
    <property type="entry name" value="PBP2_DppA_like"/>
    <property type="match status" value="1"/>
</dbReference>
<accession>A0A853ZP19</accession>
<dbReference type="Gene3D" id="3.10.105.10">
    <property type="entry name" value="Dipeptide-binding Protein, Domain 3"/>
    <property type="match status" value="1"/>
</dbReference>
<dbReference type="InterPro" id="IPR030678">
    <property type="entry name" value="Peptide/Ni-bd"/>
</dbReference>
<evidence type="ECO:0000256" key="2">
    <source>
        <dbReference type="ARBA" id="ARBA00022448"/>
    </source>
</evidence>